<dbReference type="KEGG" id="vg:10323488"/>
<organism evidence="1 2">
    <name type="scientific">Aeromonas phage 65</name>
    <dbReference type="NCBI Taxonomy" id="2919549"/>
    <lineage>
        <taxon>Viruses</taxon>
        <taxon>Duplodnaviria</taxon>
        <taxon>Heunggongvirae</taxon>
        <taxon>Uroviricota</taxon>
        <taxon>Caudoviricetes</taxon>
        <taxon>Pantevenvirales</taxon>
        <taxon>Straboviridae</taxon>
        <taxon>Emmerichvirinae</taxon>
        <taxon>Ishigurovirus</taxon>
        <taxon>Ishigurovirus osborne</taxon>
    </lineage>
</organism>
<accession>E5DS45</accession>
<reference evidence="1 2" key="1">
    <citation type="journal article" date="2010" name="Virol. J.">
        <title>Genomes of the T4-related bacteriophages as windows on microbial genome evolution.</title>
        <authorList>
            <person name="Petrov V.M."/>
            <person name="Ratnayaka S."/>
            <person name="Nolan J.M."/>
            <person name="Miller E.S."/>
            <person name="Karam J.D."/>
        </authorList>
    </citation>
    <scope>NUCLEOTIDE SEQUENCE [LARGE SCALE GENOMIC DNA]</scope>
</reference>
<dbReference type="Proteomes" id="UP000008727">
    <property type="component" value="Segment"/>
</dbReference>
<evidence type="ECO:0000313" key="1">
    <source>
        <dbReference type="EMBL" id="ADQ53219.1"/>
    </source>
</evidence>
<protein>
    <submittedName>
        <fullName evidence="1">Uncharacterized protein</fullName>
    </submittedName>
</protein>
<name>E5DS45_9CAUD</name>
<proteinExistence type="predicted"/>
<dbReference type="EMBL" id="GU459069">
    <property type="protein sequence ID" value="ADQ53219.1"/>
    <property type="molecule type" value="Genomic_DNA"/>
</dbReference>
<gene>
    <name evidence="1" type="ORF">65p211</name>
</gene>
<sequence>MMTAEKYELDKATRIAAMQANVDYILSKLDPVLLPYIQAYPNWCIGKADTTVTFMATGKDVESGVKYFNGRIIQFILHEDEKKFKVLLSSVNKPVLRKKKTQLEACDSVIKFFNENVEMFMGVVAKFN</sequence>
<dbReference type="RefSeq" id="YP_004301048.1">
    <property type="nucleotide sequence ID" value="NC_015251.1"/>
</dbReference>
<evidence type="ECO:0000313" key="2">
    <source>
        <dbReference type="Proteomes" id="UP000008727"/>
    </source>
</evidence>
<keyword evidence="2" id="KW-1185">Reference proteome</keyword>